<dbReference type="InterPro" id="IPR003439">
    <property type="entry name" value="ABC_transporter-like_ATP-bd"/>
</dbReference>
<dbReference type="CDD" id="cd03230">
    <property type="entry name" value="ABC_DR_subfamily_A"/>
    <property type="match status" value="1"/>
</dbReference>
<dbReference type="InterPro" id="IPR051782">
    <property type="entry name" value="ABC_Transporter_VariousFunc"/>
</dbReference>
<evidence type="ECO:0000256" key="1">
    <source>
        <dbReference type="ARBA" id="ARBA00022448"/>
    </source>
</evidence>
<evidence type="ECO:0000313" key="5">
    <source>
        <dbReference type="EMBL" id="AGM26374.1"/>
    </source>
</evidence>
<gene>
    <name evidence="5" type="ORF">SSYRP_v1c07840</name>
</gene>
<dbReference type="EMBL" id="CP005078">
    <property type="protein sequence ID" value="AGM26374.1"/>
    <property type="molecule type" value="Genomic_DNA"/>
</dbReference>
<dbReference type="SMART" id="SM00382">
    <property type="entry name" value="AAA"/>
    <property type="match status" value="1"/>
</dbReference>
<dbReference type="GO" id="GO:0016887">
    <property type="term" value="F:ATP hydrolysis activity"/>
    <property type="evidence" value="ECO:0007669"/>
    <property type="project" value="InterPro"/>
</dbReference>
<dbReference type="SUPFAM" id="SSF52540">
    <property type="entry name" value="P-loop containing nucleoside triphosphate hydrolases"/>
    <property type="match status" value="1"/>
</dbReference>
<evidence type="ECO:0000313" key="6">
    <source>
        <dbReference type="Proteomes" id="UP000013963"/>
    </source>
</evidence>
<keyword evidence="6" id="KW-1185">Reference proteome</keyword>
<accession>R4UEM1</accession>
<keyword evidence="1" id="KW-0813">Transport</keyword>
<dbReference type="InterPro" id="IPR027417">
    <property type="entry name" value="P-loop_NTPase"/>
</dbReference>
<dbReference type="Pfam" id="PF00005">
    <property type="entry name" value="ABC_tran"/>
    <property type="match status" value="1"/>
</dbReference>
<dbReference type="Proteomes" id="UP000013963">
    <property type="component" value="Chromosome"/>
</dbReference>
<dbReference type="OrthoDB" id="9779029at2"/>
<dbReference type="InterPro" id="IPR017871">
    <property type="entry name" value="ABC_transporter-like_CS"/>
</dbReference>
<dbReference type="GO" id="GO:0005524">
    <property type="term" value="F:ATP binding"/>
    <property type="evidence" value="ECO:0007669"/>
    <property type="project" value="UniProtKB-KW"/>
</dbReference>
<feature type="domain" description="ABC transporter" evidence="4">
    <location>
        <begin position="3"/>
        <end position="228"/>
    </location>
</feature>
<evidence type="ECO:0000256" key="3">
    <source>
        <dbReference type="ARBA" id="ARBA00022840"/>
    </source>
</evidence>
<protein>
    <submittedName>
        <fullName evidence="5">ABC transporter ATP-binding protein</fullName>
    </submittedName>
</protein>
<dbReference type="STRING" id="1276229.SSYRP_v1c07840"/>
<dbReference type="InterPro" id="IPR003593">
    <property type="entry name" value="AAA+_ATPase"/>
</dbReference>
<dbReference type="PANTHER" id="PTHR42939">
    <property type="entry name" value="ABC TRANSPORTER ATP-BINDING PROTEIN ALBC-RELATED"/>
    <property type="match status" value="1"/>
</dbReference>
<dbReference type="PROSITE" id="PS00211">
    <property type="entry name" value="ABC_TRANSPORTER_1"/>
    <property type="match status" value="1"/>
</dbReference>
<evidence type="ECO:0000256" key="2">
    <source>
        <dbReference type="ARBA" id="ARBA00022741"/>
    </source>
</evidence>
<name>R4UEM1_9MOLU</name>
<reference evidence="5 6" key="1">
    <citation type="journal article" date="2013" name="Genome Biol. Evol.">
        <title>Complete genomes of two dipteran-associated spiroplasmas provided insights into the origin, dynamics, and impacts of viral invasion in spiroplasma.</title>
        <authorList>
            <person name="Ku C."/>
            <person name="Lo W.S."/>
            <person name="Chen L.L."/>
            <person name="Kuo C.H."/>
        </authorList>
    </citation>
    <scope>NUCLEOTIDE SEQUENCE [LARGE SCALE GENOMIC DNA]</scope>
    <source>
        <strain evidence="5">EA-1</strain>
    </source>
</reference>
<dbReference type="RefSeq" id="WP_016341017.1">
    <property type="nucleotide sequence ID" value="NC_021284.1"/>
</dbReference>
<dbReference type="Gene3D" id="3.40.50.300">
    <property type="entry name" value="P-loop containing nucleotide triphosphate hydrolases"/>
    <property type="match status" value="1"/>
</dbReference>
<sequence length="239" mass="27683">MKLKLQNLQKFFKKQVVIKDLSFVIKTGDVIGFIGDNGAGKTTTIKLLLGEYKLTAGDIFIDDRAITLNDYKKIAFFPDQNSFPRDITINDYFNFYLNLKGIKLDKNYRDLLLTEFGLTNYLYKPINKLSSGMIKKMLMIAVLLSDCDFIIFDEPTANLDINSRNEFIAIFKYLKAKGKTLLITTHLVNDLELIINRLIIIKTGTIVYDKPFNKSDNIEDIYKYNYSENFKKSIIKYLK</sequence>
<keyword evidence="3 5" id="KW-0067">ATP-binding</keyword>
<dbReference type="PANTHER" id="PTHR42939:SF1">
    <property type="entry name" value="ABC TRANSPORTER ATP-BINDING PROTEIN ALBC-RELATED"/>
    <property type="match status" value="1"/>
</dbReference>
<dbReference type="eggNOG" id="COG1131">
    <property type="taxonomic scope" value="Bacteria"/>
</dbReference>
<proteinExistence type="predicted"/>
<keyword evidence="2" id="KW-0547">Nucleotide-binding</keyword>
<dbReference type="KEGG" id="ssyr:SSYRP_v1c07840"/>
<dbReference type="PATRIC" id="fig|1276229.3.peg.777"/>
<dbReference type="HOGENOM" id="CLU_000604_1_2_14"/>
<dbReference type="AlphaFoldDB" id="R4UEM1"/>
<evidence type="ECO:0000259" key="4">
    <source>
        <dbReference type="PROSITE" id="PS50893"/>
    </source>
</evidence>
<organism evidence="5 6">
    <name type="scientific">Spiroplasma syrphidicola EA-1</name>
    <dbReference type="NCBI Taxonomy" id="1276229"/>
    <lineage>
        <taxon>Bacteria</taxon>
        <taxon>Bacillati</taxon>
        <taxon>Mycoplasmatota</taxon>
        <taxon>Mollicutes</taxon>
        <taxon>Entomoplasmatales</taxon>
        <taxon>Spiroplasmataceae</taxon>
        <taxon>Spiroplasma</taxon>
    </lineage>
</organism>
<dbReference type="PROSITE" id="PS50893">
    <property type="entry name" value="ABC_TRANSPORTER_2"/>
    <property type="match status" value="1"/>
</dbReference>